<dbReference type="InterPro" id="IPR029063">
    <property type="entry name" value="SAM-dependent_MTases_sf"/>
</dbReference>
<dbReference type="SUPFAM" id="SSF53335">
    <property type="entry name" value="S-adenosyl-L-methionine-dependent methyltransferases"/>
    <property type="match status" value="1"/>
</dbReference>
<dbReference type="GO" id="GO:0008757">
    <property type="term" value="F:S-adenosylmethionine-dependent methyltransferase activity"/>
    <property type="evidence" value="ECO:0007669"/>
    <property type="project" value="InterPro"/>
</dbReference>
<sequence>MRREWTSRFNRWRYDLYAPLYDKLAQGFAAQRRRSLGLLNPQPHERVLLIAAGTGLDLDFLVRCRHVSAIDIAPAMLRQLSERAERLGMAVRAEVMDGQKLEFPDESFDAVVLHLALAVIPDPLACIREVERVLKPGGRVAVFDKFLADRQRAPLWRRAGNLLARVVATDINRRLGDIVAVTKLQRIHDEDAGLGGFLHIALLRK</sequence>
<dbReference type="Gene3D" id="3.40.50.150">
    <property type="entry name" value="Vaccinia Virus protein VP39"/>
    <property type="match status" value="1"/>
</dbReference>
<dbReference type="PANTHER" id="PTHR43591:SF24">
    <property type="entry name" value="2-METHOXY-6-POLYPRENYL-1,4-BENZOQUINOL METHYLASE, MITOCHONDRIAL"/>
    <property type="match status" value="1"/>
</dbReference>
<name>A0A2S5DJD3_9NEIS</name>
<dbReference type="AlphaFoldDB" id="A0A2S5DJD3"/>
<dbReference type="PANTHER" id="PTHR43591">
    <property type="entry name" value="METHYLTRANSFERASE"/>
    <property type="match status" value="1"/>
</dbReference>
<comment type="caution">
    <text evidence="2">The sequence shown here is derived from an EMBL/GenBank/DDBJ whole genome shotgun (WGS) entry which is preliminary data.</text>
</comment>
<keyword evidence="2" id="KW-0808">Transferase</keyword>
<dbReference type="Pfam" id="PF08241">
    <property type="entry name" value="Methyltransf_11"/>
    <property type="match status" value="1"/>
</dbReference>
<reference evidence="3" key="1">
    <citation type="submission" date="2018-02" db="EMBL/GenBank/DDBJ databases">
        <authorList>
            <person name="O'Hara-Hanley K."/>
            <person name="Soby S."/>
        </authorList>
    </citation>
    <scope>NUCLEOTIDE SEQUENCE [LARGE SCALE GENOMIC DNA]</scope>
    <source>
        <strain evidence="3">MWU14-2602</strain>
    </source>
</reference>
<dbReference type="CDD" id="cd02440">
    <property type="entry name" value="AdoMet_MTases"/>
    <property type="match status" value="1"/>
</dbReference>
<protein>
    <submittedName>
        <fullName evidence="2">SAM-dependent methyltransferase</fullName>
    </submittedName>
</protein>
<proteinExistence type="predicted"/>
<feature type="domain" description="Methyltransferase type 11" evidence="1">
    <location>
        <begin position="50"/>
        <end position="141"/>
    </location>
</feature>
<accession>A0A2S5DJD3</accession>
<evidence type="ECO:0000313" key="2">
    <source>
        <dbReference type="EMBL" id="POZ63131.1"/>
    </source>
</evidence>
<evidence type="ECO:0000313" key="3">
    <source>
        <dbReference type="Proteomes" id="UP000237082"/>
    </source>
</evidence>
<dbReference type="EMBL" id="PQWB01000017">
    <property type="protein sequence ID" value="POZ63131.1"/>
    <property type="molecule type" value="Genomic_DNA"/>
</dbReference>
<evidence type="ECO:0000259" key="1">
    <source>
        <dbReference type="Pfam" id="PF08241"/>
    </source>
</evidence>
<dbReference type="Proteomes" id="UP000237082">
    <property type="component" value="Unassembled WGS sequence"/>
</dbReference>
<keyword evidence="2" id="KW-0489">Methyltransferase</keyword>
<dbReference type="GO" id="GO:0032259">
    <property type="term" value="P:methylation"/>
    <property type="evidence" value="ECO:0007669"/>
    <property type="project" value="UniProtKB-KW"/>
</dbReference>
<keyword evidence="3" id="KW-1185">Reference proteome</keyword>
<dbReference type="InterPro" id="IPR013216">
    <property type="entry name" value="Methyltransf_11"/>
</dbReference>
<dbReference type="RefSeq" id="WP_103901575.1">
    <property type="nucleotide sequence ID" value="NZ_PQWB01000017.1"/>
</dbReference>
<gene>
    <name evidence="2" type="ORF">C2I19_04810</name>
</gene>
<organism evidence="2 3">
    <name type="scientific">Chromobacterium alticapitis</name>
    <dbReference type="NCBI Taxonomy" id="2073169"/>
    <lineage>
        <taxon>Bacteria</taxon>
        <taxon>Pseudomonadati</taxon>
        <taxon>Pseudomonadota</taxon>
        <taxon>Betaproteobacteria</taxon>
        <taxon>Neisseriales</taxon>
        <taxon>Chromobacteriaceae</taxon>
        <taxon>Chromobacterium</taxon>
    </lineage>
</organism>
<dbReference type="OrthoDB" id="323463at2"/>